<organism evidence="3">
    <name type="scientific">Schistocephalus solidus</name>
    <name type="common">Tapeworm</name>
    <dbReference type="NCBI Taxonomy" id="70667"/>
    <lineage>
        <taxon>Eukaryota</taxon>
        <taxon>Metazoa</taxon>
        <taxon>Spiralia</taxon>
        <taxon>Lophotrochozoa</taxon>
        <taxon>Platyhelminthes</taxon>
        <taxon>Cestoda</taxon>
        <taxon>Eucestoda</taxon>
        <taxon>Diphyllobothriidea</taxon>
        <taxon>Diphyllobothriidae</taxon>
        <taxon>Schistocephalus</taxon>
    </lineage>
</organism>
<gene>
    <name evidence="1" type="ORF">SSLN_LOCUS9789</name>
</gene>
<evidence type="ECO:0000313" key="2">
    <source>
        <dbReference type="Proteomes" id="UP000275846"/>
    </source>
</evidence>
<reference evidence="3" key="1">
    <citation type="submission" date="2016-06" db="UniProtKB">
        <authorList>
            <consortium name="WormBaseParasite"/>
        </authorList>
    </citation>
    <scope>IDENTIFICATION</scope>
</reference>
<dbReference type="AlphaFoldDB" id="A0A183SZZ1"/>
<protein>
    <submittedName>
        <fullName evidence="3">Transposase</fullName>
    </submittedName>
</protein>
<proteinExistence type="predicted"/>
<sequence length="69" mass="8279">MKSWSSIRTTLTMELSEFSKLQYEYTYTVNSLYHEMFTEILKYLFDPDKLLKYVRTDYSAANPSVFQSQ</sequence>
<dbReference type="Proteomes" id="UP000275846">
    <property type="component" value="Unassembled WGS sequence"/>
</dbReference>
<name>A0A183SZZ1_SCHSO</name>
<dbReference type="EMBL" id="UYSU01035455">
    <property type="protein sequence ID" value="VDL96174.1"/>
    <property type="molecule type" value="Genomic_DNA"/>
</dbReference>
<dbReference type="WBParaSite" id="SSLN_0001015101-mRNA-1">
    <property type="protein sequence ID" value="SSLN_0001015101-mRNA-1"/>
    <property type="gene ID" value="SSLN_0001015101"/>
</dbReference>
<evidence type="ECO:0000313" key="3">
    <source>
        <dbReference type="WBParaSite" id="SSLN_0001015101-mRNA-1"/>
    </source>
</evidence>
<reference evidence="1 2" key="2">
    <citation type="submission" date="2018-11" db="EMBL/GenBank/DDBJ databases">
        <authorList>
            <consortium name="Pathogen Informatics"/>
        </authorList>
    </citation>
    <scope>NUCLEOTIDE SEQUENCE [LARGE SCALE GENOMIC DNA]</scope>
    <source>
        <strain evidence="1 2">NST_G2</strain>
    </source>
</reference>
<evidence type="ECO:0000313" key="1">
    <source>
        <dbReference type="EMBL" id="VDL96174.1"/>
    </source>
</evidence>
<accession>A0A183SZZ1</accession>
<keyword evidence="2" id="KW-1185">Reference proteome</keyword>